<evidence type="ECO:0000313" key="6">
    <source>
        <dbReference type="EMBL" id="NMO75746.1"/>
    </source>
</evidence>
<dbReference type="CDD" id="cd01109">
    <property type="entry name" value="HTH_YyaN"/>
    <property type="match status" value="1"/>
</dbReference>
<dbReference type="PRINTS" id="PR00040">
    <property type="entry name" value="HTHMERR"/>
</dbReference>
<comment type="caution">
    <text evidence="6">The sequence shown here is derived from an EMBL/GenBank/DDBJ whole genome shotgun (WGS) entry which is preliminary data.</text>
</comment>
<dbReference type="InterPro" id="IPR009061">
    <property type="entry name" value="DNA-bd_dom_put_sf"/>
</dbReference>
<keyword evidence="3" id="KW-0238">DNA-binding</keyword>
<dbReference type="SUPFAM" id="SSF46955">
    <property type="entry name" value="Putative DNA-binding domain"/>
    <property type="match status" value="1"/>
</dbReference>
<dbReference type="Gene3D" id="1.10.1660.10">
    <property type="match status" value="1"/>
</dbReference>
<keyword evidence="1" id="KW-0678">Repressor</keyword>
<dbReference type="RefSeq" id="WP_169187659.1">
    <property type="nucleotide sequence ID" value="NZ_JABBPK010000001.1"/>
</dbReference>
<dbReference type="GO" id="GO:0003677">
    <property type="term" value="F:DNA binding"/>
    <property type="evidence" value="ECO:0007669"/>
    <property type="project" value="UniProtKB-KW"/>
</dbReference>
<evidence type="ECO:0000256" key="3">
    <source>
        <dbReference type="ARBA" id="ARBA00023125"/>
    </source>
</evidence>
<dbReference type="Pfam" id="PF13411">
    <property type="entry name" value="MerR_1"/>
    <property type="match status" value="1"/>
</dbReference>
<keyword evidence="7" id="KW-1185">Reference proteome</keyword>
<evidence type="ECO:0000313" key="7">
    <source>
        <dbReference type="Proteomes" id="UP000588491"/>
    </source>
</evidence>
<accession>A0A7Y0K4W9</accession>
<dbReference type="PANTHER" id="PTHR30204:SF69">
    <property type="entry name" value="MERR-FAMILY TRANSCRIPTIONAL REGULATOR"/>
    <property type="match status" value="1"/>
</dbReference>
<name>A0A7Y0K4W9_9BACI</name>
<evidence type="ECO:0000256" key="4">
    <source>
        <dbReference type="ARBA" id="ARBA00023163"/>
    </source>
</evidence>
<sequence>MYQVSEVAKLVGLSIPTIRYYEKLGLIDAPMKNDRGYKVYDDNIVQYLGFIVNLKDTDMPLEQIKKYVDAYKENDNQQCYSILQEHAEKMKAELAKRQQILEKVQYKISHFSTLKGGGK</sequence>
<keyword evidence="4" id="KW-0804">Transcription</keyword>
<feature type="domain" description="HTH merR-type" evidence="5">
    <location>
        <begin position="1"/>
        <end position="70"/>
    </location>
</feature>
<dbReference type="InterPro" id="IPR000551">
    <property type="entry name" value="MerR-type_HTH_dom"/>
</dbReference>
<evidence type="ECO:0000256" key="2">
    <source>
        <dbReference type="ARBA" id="ARBA00023015"/>
    </source>
</evidence>
<dbReference type="EMBL" id="JABBPK010000001">
    <property type="protein sequence ID" value="NMO75746.1"/>
    <property type="molecule type" value="Genomic_DNA"/>
</dbReference>
<dbReference type="InterPro" id="IPR047057">
    <property type="entry name" value="MerR_fam"/>
</dbReference>
<gene>
    <name evidence="6" type="ORF">HHU08_01675</name>
</gene>
<dbReference type="PROSITE" id="PS50937">
    <property type="entry name" value="HTH_MERR_2"/>
    <property type="match status" value="1"/>
</dbReference>
<keyword evidence="2" id="KW-0805">Transcription regulation</keyword>
<evidence type="ECO:0000259" key="5">
    <source>
        <dbReference type="PROSITE" id="PS50937"/>
    </source>
</evidence>
<organism evidence="6 7">
    <name type="scientific">Niallia alba</name>
    <dbReference type="NCBI Taxonomy" id="2729105"/>
    <lineage>
        <taxon>Bacteria</taxon>
        <taxon>Bacillati</taxon>
        <taxon>Bacillota</taxon>
        <taxon>Bacilli</taxon>
        <taxon>Bacillales</taxon>
        <taxon>Bacillaceae</taxon>
        <taxon>Niallia</taxon>
    </lineage>
</organism>
<dbReference type="PROSITE" id="PS00552">
    <property type="entry name" value="HTH_MERR_1"/>
    <property type="match status" value="1"/>
</dbReference>
<reference evidence="6 7" key="1">
    <citation type="submission" date="2020-04" db="EMBL/GenBank/DDBJ databases">
        <title>Bacillus sp. UniB3 isolated from commercial digestive syrup.</title>
        <authorList>
            <person name="Thorat V."/>
            <person name="Kirdat K."/>
            <person name="Tiwarekar B."/>
            <person name="Yadav A."/>
        </authorList>
    </citation>
    <scope>NUCLEOTIDE SEQUENCE [LARGE SCALE GENOMIC DNA]</scope>
    <source>
        <strain evidence="6 7">UniB3</strain>
    </source>
</reference>
<dbReference type="Proteomes" id="UP000588491">
    <property type="component" value="Unassembled WGS sequence"/>
</dbReference>
<dbReference type="GO" id="GO:0003700">
    <property type="term" value="F:DNA-binding transcription factor activity"/>
    <property type="evidence" value="ECO:0007669"/>
    <property type="project" value="InterPro"/>
</dbReference>
<protein>
    <submittedName>
        <fullName evidence="6">MerR family transcriptional regulator</fullName>
    </submittedName>
</protein>
<proteinExistence type="predicted"/>
<evidence type="ECO:0000256" key="1">
    <source>
        <dbReference type="ARBA" id="ARBA00022491"/>
    </source>
</evidence>
<dbReference type="PANTHER" id="PTHR30204">
    <property type="entry name" value="REDOX-CYCLING DRUG-SENSING TRANSCRIPTIONAL ACTIVATOR SOXR"/>
    <property type="match status" value="1"/>
</dbReference>
<dbReference type="AlphaFoldDB" id="A0A7Y0K4W9"/>
<dbReference type="SMART" id="SM00422">
    <property type="entry name" value="HTH_MERR"/>
    <property type="match status" value="1"/>
</dbReference>